<feature type="transmembrane region" description="Helical" evidence="2">
    <location>
        <begin position="21"/>
        <end position="45"/>
    </location>
</feature>
<organism evidence="3 4">
    <name type="scientific">Serratia oryzae</name>
    <dbReference type="NCBI Taxonomy" id="2034155"/>
    <lineage>
        <taxon>Bacteria</taxon>
        <taxon>Pseudomonadati</taxon>
        <taxon>Pseudomonadota</taxon>
        <taxon>Gammaproteobacteria</taxon>
        <taxon>Enterobacterales</taxon>
        <taxon>Yersiniaceae</taxon>
        <taxon>Serratia</taxon>
    </lineage>
</organism>
<name>A0A1S8CHD8_9GAMM</name>
<evidence type="ECO:0000313" key="3">
    <source>
        <dbReference type="EMBL" id="OMQ20888.1"/>
    </source>
</evidence>
<dbReference type="RefSeq" id="WP_076943457.1">
    <property type="nucleotide sequence ID" value="NZ_MOXD01000010.1"/>
</dbReference>
<gene>
    <name evidence="3" type="ORF">BMI79_17405</name>
</gene>
<sequence>MLTEKQLFELIKALQSSNFSTAEIICLSLAVIVAALIMSFLVSIVTEKAKISATNSNYETLREQLSINTTTIKDIEKKITSELWISQQVWQKKYDMYEFVYAQLLAIKKWADNEFNIIELHMTPGWIENSYQPYFNEAQEKQFYKEIQQAQDDIDKALNDKDIQSKNRELQQKLSMAMTSLTEILITKAILLNDDVTVILERLIENIGFDPSPLDYEEPDDYGIRIKLAIDTALKEIRATAISDLEIKHQDC</sequence>
<evidence type="ECO:0000256" key="2">
    <source>
        <dbReference type="SAM" id="Phobius"/>
    </source>
</evidence>
<evidence type="ECO:0000313" key="4">
    <source>
        <dbReference type="Proteomes" id="UP000216021"/>
    </source>
</evidence>
<keyword evidence="1" id="KW-0175">Coiled coil</keyword>
<keyword evidence="2" id="KW-1133">Transmembrane helix</keyword>
<protein>
    <submittedName>
        <fullName evidence="3">Uncharacterized protein</fullName>
    </submittedName>
</protein>
<dbReference type="AlphaFoldDB" id="A0A1S8CHD8"/>
<accession>A0A1S8CHD8</accession>
<keyword evidence="2" id="KW-0812">Transmembrane</keyword>
<evidence type="ECO:0000256" key="1">
    <source>
        <dbReference type="SAM" id="Coils"/>
    </source>
</evidence>
<dbReference type="OrthoDB" id="231897at91347"/>
<feature type="coiled-coil region" evidence="1">
    <location>
        <begin position="140"/>
        <end position="167"/>
    </location>
</feature>
<reference evidence="3 4" key="1">
    <citation type="submission" date="2016-11" db="EMBL/GenBank/DDBJ databases">
        <title>Rahnella oryzae sp. nov., isolated from rice root.</title>
        <authorList>
            <person name="Zhang X.-X."/>
            <person name="Zhang J."/>
        </authorList>
    </citation>
    <scope>NUCLEOTIDE SEQUENCE [LARGE SCALE GENOMIC DNA]</scope>
    <source>
        <strain evidence="3 4">J11-6</strain>
    </source>
</reference>
<comment type="caution">
    <text evidence="3">The sequence shown here is derived from an EMBL/GenBank/DDBJ whole genome shotgun (WGS) entry which is preliminary data.</text>
</comment>
<keyword evidence="2" id="KW-0472">Membrane</keyword>
<dbReference type="Proteomes" id="UP000216021">
    <property type="component" value="Unassembled WGS sequence"/>
</dbReference>
<keyword evidence="4" id="KW-1185">Reference proteome</keyword>
<dbReference type="EMBL" id="MOXD01000010">
    <property type="protein sequence ID" value="OMQ20888.1"/>
    <property type="molecule type" value="Genomic_DNA"/>
</dbReference>
<proteinExistence type="predicted"/>